<dbReference type="InterPro" id="IPR036223">
    <property type="entry name" value="CAP_C_sf"/>
</dbReference>
<feature type="compositionally biased region" description="Pro residues" evidence="5">
    <location>
        <begin position="280"/>
        <end position="289"/>
    </location>
</feature>
<evidence type="ECO:0000259" key="6">
    <source>
        <dbReference type="PROSITE" id="PS51329"/>
    </source>
</evidence>
<evidence type="ECO:0000256" key="1">
    <source>
        <dbReference type="ARBA" id="ARBA00007659"/>
    </source>
</evidence>
<dbReference type="Pfam" id="PF21938">
    <property type="entry name" value="CAP_N"/>
    <property type="match status" value="1"/>
</dbReference>
<accession>A0A4T0X585</accession>
<dbReference type="SUPFAM" id="SSF101278">
    <property type="entry name" value="N-terminal domain of adenylylcyclase associated protein, CAP"/>
    <property type="match status" value="1"/>
</dbReference>
<dbReference type="PANTHER" id="PTHR10652:SF0">
    <property type="entry name" value="ADENYLYL CYCLASE-ASSOCIATED PROTEIN"/>
    <property type="match status" value="1"/>
</dbReference>
<dbReference type="InterPro" id="IPR053950">
    <property type="entry name" value="CAP_N"/>
</dbReference>
<dbReference type="GO" id="GO:0008179">
    <property type="term" value="F:adenylate cyclase binding"/>
    <property type="evidence" value="ECO:0007669"/>
    <property type="project" value="TreeGrafter"/>
</dbReference>
<protein>
    <recommendedName>
        <fullName evidence="3 4">Adenylyl cyclase-associated protein</fullName>
    </recommendedName>
</protein>
<dbReference type="Gene3D" id="2.160.20.70">
    <property type="match status" value="1"/>
</dbReference>
<dbReference type="Gene3D" id="1.25.40.330">
    <property type="entry name" value="Adenylate cyclase-associated CAP, N-terminal domain"/>
    <property type="match status" value="1"/>
</dbReference>
<evidence type="ECO:0000256" key="5">
    <source>
        <dbReference type="SAM" id="MobiDB-lite"/>
    </source>
</evidence>
<name>A0A4T0X585_9ASCO</name>
<feature type="compositionally biased region" description="Polar residues" evidence="5">
    <location>
        <begin position="266"/>
        <end position="277"/>
    </location>
</feature>
<dbReference type="STRING" id="52247.A0A4T0X585"/>
<dbReference type="InterPro" id="IPR013992">
    <property type="entry name" value="Adenylate_cyclase-assoc_CAP_N"/>
</dbReference>
<organism evidence="7 8">
    <name type="scientific">Pichia inconspicua</name>
    <dbReference type="NCBI Taxonomy" id="52247"/>
    <lineage>
        <taxon>Eukaryota</taxon>
        <taxon>Fungi</taxon>
        <taxon>Dikarya</taxon>
        <taxon>Ascomycota</taxon>
        <taxon>Saccharomycotina</taxon>
        <taxon>Pichiomycetes</taxon>
        <taxon>Pichiales</taxon>
        <taxon>Pichiaceae</taxon>
        <taxon>Pichia</taxon>
    </lineage>
</organism>
<dbReference type="PROSITE" id="PS51329">
    <property type="entry name" value="C_CAP_COFACTOR_C"/>
    <property type="match status" value="1"/>
</dbReference>
<dbReference type="OrthoDB" id="77251at2759"/>
<comment type="function">
    <text evidence="2">The N-terminal domain binds to adenylyl cyclase, thereby enabling adenylyl cyclase to be activated by upstream regulatory signals, such as Ras. The C-terminal domain is required for normal cellular morphology and growth control.</text>
</comment>
<dbReference type="PROSITE" id="PS01088">
    <property type="entry name" value="CAP_1"/>
    <property type="match status" value="1"/>
</dbReference>
<feature type="region of interest" description="Disordered" evidence="5">
    <location>
        <begin position="262"/>
        <end position="293"/>
    </location>
</feature>
<dbReference type="InterPro" id="IPR006599">
    <property type="entry name" value="CARP_motif"/>
</dbReference>
<dbReference type="InterPro" id="IPR016098">
    <property type="entry name" value="CAP/MinC_C"/>
</dbReference>
<keyword evidence="8" id="KW-1185">Reference proteome</keyword>
<proteinExistence type="inferred from homology"/>
<reference evidence="7 8" key="1">
    <citation type="journal article" date="2019" name="Front. Genet.">
        <title>Whole-Genome Sequencing of the Opportunistic Yeast Pathogen Candida inconspicua Uncovers Its Hybrid Origin.</title>
        <authorList>
            <person name="Mixao V."/>
            <person name="Hansen A.P."/>
            <person name="Saus E."/>
            <person name="Boekhout T."/>
            <person name="Lass-Florl C."/>
            <person name="Gabaldon T."/>
        </authorList>
    </citation>
    <scope>NUCLEOTIDE SEQUENCE [LARGE SCALE GENOMIC DNA]</scope>
    <source>
        <strain evidence="7 8">CBS 180</strain>
    </source>
</reference>
<dbReference type="GO" id="GO:0007015">
    <property type="term" value="P:actin filament organization"/>
    <property type="evidence" value="ECO:0007669"/>
    <property type="project" value="TreeGrafter"/>
</dbReference>
<feature type="compositionally biased region" description="Basic and acidic residues" evidence="5">
    <location>
        <begin position="365"/>
        <end position="375"/>
    </location>
</feature>
<dbReference type="SMART" id="SM00673">
    <property type="entry name" value="CARP"/>
    <property type="match status" value="2"/>
</dbReference>
<evidence type="ECO:0000313" key="7">
    <source>
        <dbReference type="EMBL" id="TID30122.1"/>
    </source>
</evidence>
<dbReference type="GO" id="GO:0003779">
    <property type="term" value="F:actin binding"/>
    <property type="evidence" value="ECO:0007669"/>
    <property type="project" value="InterPro"/>
</dbReference>
<evidence type="ECO:0000256" key="3">
    <source>
        <dbReference type="ARBA" id="ARBA00072052"/>
    </source>
</evidence>
<evidence type="ECO:0000256" key="2">
    <source>
        <dbReference type="ARBA" id="ARBA00054756"/>
    </source>
</evidence>
<dbReference type="PANTHER" id="PTHR10652">
    <property type="entry name" value="ADENYLYL CYCLASE-ASSOCIATED PROTEIN"/>
    <property type="match status" value="1"/>
</dbReference>
<dbReference type="GO" id="GO:0005737">
    <property type="term" value="C:cytoplasm"/>
    <property type="evidence" value="ECO:0007669"/>
    <property type="project" value="TreeGrafter"/>
</dbReference>
<comment type="similarity">
    <text evidence="1 4">Belongs to the CAP family.</text>
</comment>
<comment type="caution">
    <text evidence="7">The sequence shown here is derived from an EMBL/GenBank/DDBJ whole genome shotgun (WGS) entry which is preliminary data.</text>
</comment>
<dbReference type="Pfam" id="PF01213">
    <property type="entry name" value="CAP_N-CM"/>
    <property type="match status" value="1"/>
</dbReference>
<dbReference type="InterPro" id="IPR018106">
    <property type="entry name" value="CAP_CS_N"/>
</dbReference>
<sequence length="542" mass="59474">MGDNNHNFSIQGYNLVTLLKRLEAATSRLEDVTIYQEEHSRGGSEASHSSNDKHVQIEGQNKAAIEAAPVVPPVEVQETIIPTSIKEFDSFIESTVKPYVELSNQIDTVLGEQALAFKEAVLKERDVLLAASNSKKVALDDGKFQELVIQPINQLIMKIIQIKDDNRSNVKFNYLNAVAEGVPVLGWIVTSTPVSYIPDFKDSAQFWTNRILKDSKGKGDEKVSSEWVKSFLNIFDELKRYVKEYHTTGITWNGEGEFETEYNKVSGDSSTNSTPLSGSAPPPPPPPPANLFDDVVVENKSTTSSSSGGVGMGAVFAELNKGEGITSGLKKVDKSEMTHKNPELRKKSVPMPPKKPKKLSSSSNVEKEVKGGRETKKEGKVELVDNKWMITNMEKEDVIDNSNGLIIIKGSMDQSVYIGQCKGVIIQIEGKVNAISMNLCERVGVIIEKAISSVEVTKCSRCEVQVTDSVPIMNIDQSESTNVYLSASSLDTELYSSCCTALNVNVPGETAEDDLKEIAISEQFVTRFGPNGKHTTEAVMFH</sequence>
<dbReference type="InterPro" id="IPR001837">
    <property type="entry name" value="Adenylate_cyclase-assoc_CAP"/>
</dbReference>
<dbReference type="InterPro" id="IPR017901">
    <property type="entry name" value="C-CAP_CF_C-like"/>
</dbReference>
<dbReference type="InterPro" id="IPR013912">
    <property type="entry name" value="Adenylate_cyclase-assoc_CAP_C"/>
</dbReference>
<dbReference type="InterPro" id="IPR036222">
    <property type="entry name" value="CAP_N_sf"/>
</dbReference>
<dbReference type="EMBL" id="SELW01000193">
    <property type="protein sequence ID" value="TID30122.1"/>
    <property type="molecule type" value="Genomic_DNA"/>
</dbReference>
<dbReference type="SUPFAM" id="SSF69340">
    <property type="entry name" value="C-terminal domain of adenylylcyclase associated protein"/>
    <property type="match status" value="1"/>
</dbReference>
<dbReference type="AlphaFoldDB" id="A0A4T0X585"/>
<gene>
    <name evidence="7" type="ORF">CANINC_001284</name>
</gene>
<feature type="region of interest" description="Disordered" evidence="5">
    <location>
        <begin position="327"/>
        <end position="375"/>
    </location>
</feature>
<dbReference type="Proteomes" id="UP000307173">
    <property type="component" value="Unassembled WGS sequence"/>
</dbReference>
<evidence type="ECO:0000256" key="4">
    <source>
        <dbReference type="RuleBase" id="RU000647"/>
    </source>
</evidence>
<dbReference type="GO" id="GO:0019933">
    <property type="term" value="P:cAMP-mediated signaling"/>
    <property type="evidence" value="ECO:0007669"/>
    <property type="project" value="TreeGrafter"/>
</dbReference>
<evidence type="ECO:0000313" key="8">
    <source>
        <dbReference type="Proteomes" id="UP000307173"/>
    </source>
</evidence>
<dbReference type="Pfam" id="PF08603">
    <property type="entry name" value="CAP_C"/>
    <property type="match status" value="1"/>
</dbReference>
<feature type="domain" description="C-CAP/cofactor C-like" evidence="6">
    <location>
        <begin position="375"/>
        <end position="520"/>
    </location>
</feature>
<dbReference type="FunFam" id="1.25.40.330:FF:000001">
    <property type="entry name" value="Adenylyl cyclase-associated protein"/>
    <property type="match status" value="1"/>
</dbReference>
<feature type="compositionally biased region" description="Basic and acidic residues" evidence="5">
    <location>
        <begin position="330"/>
        <end position="346"/>
    </location>
</feature>